<evidence type="ECO:0000256" key="4">
    <source>
        <dbReference type="ARBA" id="ARBA00023163"/>
    </source>
</evidence>
<gene>
    <name evidence="8" type="ORF">SI8410_11015520</name>
</gene>
<dbReference type="PANTHER" id="PTHR31677">
    <property type="entry name" value="AP2 DOMAIN CLASS TRANSCRIPTION FACTOR"/>
    <property type="match status" value="1"/>
</dbReference>
<dbReference type="InterPro" id="IPR001471">
    <property type="entry name" value="AP2/ERF_dom"/>
</dbReference>
<keyword evidence="3" id="KW-0238">DNA-binding</keyword>
<keyword evidence="2" id="KW-0805">Transcription regulation</keyword>
<sequence length="330" mass="35778">MEEGGGRDGGRRGKRGTAMGPAGGTMRYRGVRRRPWGRYAAEIRDPLSKERRWLGTFDTAEQAACAYDIAARAMRGMRARTNFLYPSSPPPSPVPPSQRPSSALWPLPWGSDAPTMAPSTFNTLLLRNLITSCAAAPSAAAPSSFSHRARSAASFREQIHHAAASGGSRCSDAAAHSGASPPQFSPLAQEPSAETGGLAELFPAAPDYSGLLQEIIQGFFPQWNSPSSCSTSSMSATCFGNRMDEDWETAMNIDEEDPMNQYQHSLPPLPLSEPQEMYPHERFYAGGGSPVQCEEEVSEDLPKPSDGMLEDVVPRPEFVEIFSPKLRQKA</sequence>
<dbReference type="SMART" id="SM00380">
    <property type="entry name" value="AP2"/>
    <property type="match status" value="1"/>
</dbReference>
<comment type="subcellular location">
    <subcellularLocation>
        <location evidence="1">Nucleus</location>
    </subcellularLocation>
</comment>
<dbReference type="CDD" id="cd00018">
    <property type="entry name" value="AP2"/>
    <property type="match status" value="1"/>
</dbReference>
<reference evidence="8" key="1">
    <citation type="submission" date="2020-02" db="EMBL/GenBank/DDBJ databases">
        <authorList>
            <person name="Scholz U."/>
            <person name="Mascher M."/>
            <person name="Fiebig A."/>
        </authorList>
    </citation>
    <scope>NUCLEOTIDE SEQUENCE</scope>
</reference>
<dbReference type="FunFam" id="3.30.730.10:FF:000001">
    <property type="entry name" value="Ethylene-responsive transcription factor 2"/>
    <property type="match status" value="1"/>
</dbReference>
<dbReference type="PRINTS" id="PR00367">
    <property type="entry name" value="ETHRSPELEMNT"/>
</dbReference>
<dbReference type="AlphaFoldDB" id="A0A7I8L506"/>
<feature type="region of interest" description="Disordered" evidence="6">
    <location>
        <begin position="1"/>
        <end position="27"/>
    </location>
</feature>
<dbReference type="SUPFAM" id="SSF54171">
    <property type="entry name" value="DNA-binding domain"/>
    <property type="match status" value="1"/>
</dbReference>
<organism evidence="8 9">
    <name type="scientific">Spirodela intermedia</name>
    <name type="common">Intermediate duckweed</name>
    <dbReference type="NCBI Taxonomy" id="51605"/>
    <lineage>
        <taxon>Eukaryota</taxon>
        <taxon>Viridiplantae</taxon>
        <taxon>Streptophyta</taxon>
        <taxon>Embryophyta</taxon>
        <taxon>Tracheophyta</taxon>
        <taxon>Spermatophyta</taxon>
        <taxon>Magnoliopsida</taxon>
        <taxon>Liliopsida</taxon>
        <taxon>Araceae</taxon>
        <taxon>Lemnoideae</taxon>
        <taxon>Spirodela</taxon>
    </lineage>
</organism>
<proteinExistence type="predicted"/>
<feature type="region of interest" description="Disordered" evidence="6">
    <location>
        <begin position="166"/>
        <end position="194"/>
    </location>
</feature>
<dbReference type="GO" id="GO:0003677">
    <property type="term" value="F:DNA binding"/>
    <property type="evidence" value="ECO:0007669"/>
    <property type="project" value="UniProtKB-KW"/>
</dbReference>
<feature type="compositionally biased region" description="Basic and acidic residues" evidence="6">
    <location>
        <begin position="1"/>
        <end position="11"/>
    </location>
</feature>
<keyword evidence="5" id="KW-0539">Nucleus</keyword>
<feature type="region of interest" description="Disordered" evidence="6">
    <location>
        <begin position="283"/>
        <end position="312"/>
    </location>
</feature>
<protein>
    <recommendedName>
        <fullName evidence="7">AP2/ERF domain-containing protein</fullName>
    </recommendedName>
</protein>
<evidence type="ECO:0000259" key="7">
    <source>
        <dbReference type="PROSITE" id="PS51032"/>
    </source>
</evidence>
<dbReference type="GO" id="GO:0005634">
    <property type="term" value="C:nucleus"/>
    <property type="evidence" value="ECO:0007669"/>
    <property type="project" value="UniProtKB-SubCell"/>
</dbReference>
<evidence type="ECO:0000313" key="8">
    <source>
        <dbReference type="EMBL" id="CAA7404842.1"/>
    </source>
</evidence>
<evidence type="ECO:0000256" key="5">
    <source>
        <dbReference type="ARBA" id="ARBA00023242"/>
    </source>
</evidence>
<dbReference type="GO" id="GO:0003700">
    <property type="term" value="F:DNA-binding transcription factor activity"/>
    <property type="evidence" value="ECO:0007669"/>
    <property type="project" value="InterPro"/>
</dbReference>
<accession>A0A7I8L506</accession>
<evidence type="ECO:0000256" key="6">
    <source>
        <dbReference type="SAM" id="MobiDB-lite"/>
    </source>
</evidence>
<feature type="domain" description="AP2/ERF" evidence="7">
    <location>
        <begin position="27"/>
        <end position="84"/>
    </location>
</feature>
<evidence type="ECO:0000256" key="3">
    <source>
        <dbReference type="ARBA" id="ARBA00023125"/>
    </source>
</evidence>
<name>A0A7I8L506_SPIIN</name>
<dbReference type="PROSITE" id="PS51032">
    <property type="entry name" value="AP2_ERF"/>
    <property type="match status" value="1"/>
</dbReference>
<dbReference type="OrthoDB" id="642697at2759"/>
<dbReference type="EMBL" id="LR746274">
    <property type="protein sequence ID" value="CAA7404842.1"/>
    <property type="molecule type" value="Genomic_DNA"/>
</dbReference>
<dbReference type="Proteomes" id="UP000663760">
    <property type="component" value="Chromosome 11"/>
</dbReference>
<evidence type="ECO:0000313" key="9">
    <source>
        <dbReference type="Proteomes" id="UP000663760"/>
    </source>
</evidence>
<dbReference type="Gene3D" id="3.30.730.10">
    <property type="entry name" value="AP2/ERF domain"/>
    <property type="match status" value="1"/>
</dbReference>
<evidence type="ECO:0000256" key="2">
    <source>
        <dbReference type="ARBA" id="ARBA00023015"/>
    </source>
</evidence>
<dbReference type="InterPro" id="IPR016177">
    <property type="entry name" value="DNA-bd_dom_sf"/>
</dbReference>
<dbReference type="InterPro" id="IPR036955">
    <property type="entry name" value="AP2/ERF_dom_sf"/>
</dbReference>
<dbReference type="PANTHER" id="PTHR31677:SF146">
    <property type="entry name" value="ETHYLENE-RESPONSIVE TRANSCRIPTION FACTOR ESR2"/>
    <property type="match status" value="1"/>
</dbReference>
<evidence type="ECO:0000256" key="1">
    <source>
        <dbReference type="ARBA" id="ARBA00004123"/>
    </source>
</evidence>
<dbReference type="Pfam" id="PF00847">
    <property type="entry name" value="AP2"/>
    <property type="match status" value="1"/>
</dbReference>
<keyword evidence="9" id="KW-1185">Reference proteome</keyword>
<keyword evidence="4" id="KW-0804">Transcription</keyword>